<organism evidence="2 3">
    <name type="scientific">Pedobacter mendelii</name>
    <dbReference type="NCBI Taxonomy" id="1908240"/>
    <lineage>
        <taxon>Bacteria</taxon>
        <taxon>Pseudomonadati</taxon>
        <taxon>Bacteroidota</taxon>
        <taxon>Sphingobacteriia</taxon>
        <taxon>Sphingobacteriales</taxon>
        <taxon>Sphingobacteriaceae</taxon>
        <taxon>Pedobacter</taxon>
    </lineage>
</organism>
<evidence type="ECO:0000256" key="1">
    <source>
        <dbReference type="SAM" id="Phobius"/>
    </source>
</evidence>
<keyword evidence="1" id="KW-0812">Transmembrane</keyword>
<reference evidence="3" key="1">
    <citation type="journal article" date="2019" name="Int. J. Syst. Evol. Microbiol.">
        <title>The Global Catalogue of Microorganisms (GCM) 10K type strain sequencing project: providing services to taxonomists for standard genome sequencing and annotation.</title>
        <authorList>
            <consortium name="The Broad Institute Genomics Platform"/>
            <consortium name="The Broad Institute Genome Sequencing Center for Infectious Disease"/>
            <person name="Wu L."/>
            <person name="Ma J."/>
        </authorList>
    </citation>
    <scope>NUCLEOTIDE SEQUENCE [LARGE SCALE GENOMIC DNA]</scope>
    <source>
        <strain evidence="3">CCM 8939</strain>
    </source>
</reference>
<evidence type="ECO:0000313" key="2">
    <source>
        <dbReference type="EMBL" id="GGI28924.1"/>
    </source>
</evidence>
<dbReference type="Proteomes" id="UP000645390">
    <property type="component" value="Unassembled WGS sequence"/>
</dbReference>
<gene>
    <name evidence="2" type="ORF">GCM10008119_35070</name>
</gene>
<keyword evidence="1" id="KW-0472">Membrane</keyword>
<keyword evidence="3" id="KW-1185">Reference proteome</keyword>
<proteinExistence type="predicted"/>
<dbReference type="EMBL" id="BMDJ01000013">
    <property type="protein sequence ID" value="GGI28924.1"/>
    <property type="molecule type" value="Genomic_DNA"/>
</dbReference>
<dbReference type="InterPro" id="IPR012340">
    <property type="entry name" value="NA-bd_OB-fold"/>
</dbReference>
<dbReference type="SUPFAM" id="SSF50249">
    <property type="entry name" value="Nucleic acid-binding proteins"/>
    <property type="match status" value="1"/>
</dbReference>
<accession>A0ABQ2BNK9</accession>
<feature type="transmembrane region" description="Helical" evidence="1">
    <location>
        <begin position="42"/>
        <end position="66"/>
    </location>
</feature>
<name>A0ABQ2BNK9_9SPHI</name>
<keyword evidence="1" id="KW-1133">Transmembrane helix</keyword>
<protein>
    <recommendedName>
        <fullName evidence="4">CSD domain-containing protein</fullName>
    </recommendedName>
</protein>
<evidence type="ECO:0008006" key="4">
    <source>
        <dbReference type="Google" id="ProtNLM"/>
    </source>
</evidence>
<evidence type="ECO:0000313" key="3">
    <source>
        <dbReference type="Proteomes" id="UP000645390"/>
    </source>
</evidence>
<comment type="caution">
    <text evidence="2">The sequence shown here is derived from an EMBL/GenBank/DDBJ whole genome shotgun (WGS) entry which is preliminary data.</text>
</comment>
<sequence length="88" mass="9897">MRHGVIISFNKDKNSGIIQDANDQEIDFFLDSKENSFSVNDLVSFSIVMTEIGLVANNLIIVMINFGSNYVLKTKENNTNIDNIDLVK</sequence>